<evidence type="ECO:0000256" key="4">
    <source>
        <dbReference type="ARBA" id="ARBA00022729"/>
    </source>
</evidence>
<sequence>MSRPFHACRQRTRRRSFPPGLAFHHHPALGPATVSVVSTRRSSELPAVHEAWLPREHPLHRPRHGGKQLTALVCAVLFFAAPTVSWMLGARAEPVENRPLAAFPSPMDGWGFFTGLPPWASDNLPFRGEAVRSVDGVSRGVFGEAPSNGGSHTPPVGGGGDPAEEPEKPRLDEGVFPSVIEGENGWLYLGHDVSYKCVPRMELDRVVDGLQRWREVVEASGREFHLVIAPDKSTVHPEHLPDSFAGKQCATEAVQEFWRTVPRETGAIDMRPELRSLAERNGREVYHAIDTHWTHEGGVAMTYALAERVAPGSTSTWKVEPSRSYPHTADIPELRGQNRKVDIQAYSLAPDGGQDNTRFVPSDFQEPLRLESTPTPGMISRPTRMVADSFTQFASPYLAATFADLTIAHPDAVAREPAATAETLAEGEVVMLELSERFVAGGRYPMLDPAVAQQVGEVLARHPVR</sequence>
<keyword evidence="8" id="KW-1133">Transmembrane helix</keyword>
<comment type="pathway">
    <text evidence="2">Glycan biosynthesis; alginate biosynthesis.</text>
</comment>
<dbReference type="UniPathway" id="UPA00286"/>
<dbReference type="KEGG" id="sace:GIY23_01805"/>
<dbReference type="InterPro" id="IPR031811">
    <property type="entry name" value="ALGX/ALGJ_SGNH-like"/>
</dbReference>
<dbReference type="Proteomes" id="UP000371041">
    <property type="component" value="Chromosome"/>
</dbReference>
<feature type="transmembrane region" description="Helical" evidence="8">
    <location>
        <begin position="69"/>
        <end position="89"/>
    </location>
</feature>
<dbReference type="GO" id="GO:0016740">
    <property type="term" value="F:transferase activity"/>
    <property type="evidence" value="ECO:0007669"/>
    <property type="project" value="UniProtKB-KW"/>
</dbReference>
<evidence type="ECO:0000256" key="2">
    <source>
        <dbReference type="ARBA" id="ARBA00005182"/>
    </source>
</evidence>
<evidence type="ECO:0000313" key="10">
    <source>
        <dbReference type="EMBL" id="QGK68457.1"/>
    </source>
</evidence>
<evidence type="ECO:0000256" key="7">
    <source>
        <dbReference type="SAM" id="MobiDB-lite"/>
    </source>
</evidence>
<feature type="region of interest" description="Disordered" evidence="7">
    <location>
        <begin position="140"/>
        <end position="168"/>
    </location>
</feature>
<comment type="subcellular location">
    <subcellularLocation>
        <location evidence="1">Periplasm</location>
    </subcellularLocation>
</comment>
<evidence type="ECO:0000256" key="3">
    <source>
        <dbReference type="ARBA" id="ARBA00022679"/>
    </source>
</evidence>
<keyword evidence="4" id="KW-0732">Signal</keyword>
<evidence type="ECO:0000256" key="8">
    <source>
        <dbReference type="SAM" id="Phobius"/>
    </source>
</evidence>
<accession>A0A5Q3QCC6</accession>
<keyword evidence="5" id="KW-0574">Periplasm</keyword>
<organism evidence="10 11">
    <name type="scientific">Allosaccharopolyspora coralli</name>
    <dbReference type="NCBI Taxonomy" id="2665642"/>
    <lineage>
        <taxon>Bacteria</taxon>
        <taxon>Bacillati</taxon>
        <taxon>Actinomycetota</taxon>
        <taxon>Actinomycetes</taxon>
        <taxon>Pseudonocardiales</taxon>
        <taxon>Pseudonocardiaceae</taxon>
        <taxon>Allosaccharopolyspora</taxon>
    </lineage>
</organism>
<keyword evidence="3" id="KW-0808">Transferase</keyword>
<keyword evidence="8" id="KW-0812">Transmembrane</keyword>
<dbReference type="GO" id="GO:0042121">
    <property type="term" value="P:alginic acid biosynthetic process"/>
    <property type="evidence" value="ECO:0007669"/>
    <property type="project" value="UniProtKB-UniPathway"/>
</dbReference>
<gene>
    <name evidence="10" type="ORF">GIY23_01805</name>
</gene>
<reference evidence="11" key="1">
    <citation type="submission" date="2019-11" db="EMBL/GenBank/DDBJ databases">
        <title>The complete genome sequence of Saccharopolyspora sp. E2A.</title>
        <authorList>
            <person name="Zhang G."/>
        </authorList>
    </citation>
    <scope>NUCLEOTIDE SEQUENCE [LARGE SCALE GENOMIC DNA]</scope>
    <source>
        <strain evidence="11">E2A</strain>
    </source>
</reference>
<evidence type="ECO:0000259" key="9">
    <source>
        <dbReference type="Pfam" id="PF16822"/>
    </source>
</evidence>
<dbReference type="Pfam" id="PF16822">
    <property type="entry name" value="ALGX"/>
    <property type="match status" value="1"/>
</dbReference>
<dbReference type="GO" id="GO:0042597">
    <property type="term" value="C:periplasmic space"/>
    <property type="evidence" value="ECO:0007669"/>
    <property type="project" value="UniProtKB-SubCell"/>
</dbReference>
<evidence type="ECO:0000256" key="1">
    <source>
        <dbReference type="ARBA" id="ARBA00004418"/>
    </source>
</evidence>
<keyword evidence="6" id="KW-0016">Alginate biosynthesis</keyword>
<name>A0A5Q3QCC6_9PSEU</name>
<keyword evidence="8" id="KW-0472">Membrane</keyword>
<evidence type="ECO:0000256" key="6">
    <source>
        <dbReference type="ARBA" id="ARBA00022841"/>
    </source>
</evidence>
<dbReference type="EMBL" id="CP045929">
    <property type="protein sequence ID" value="QGK68457.1"/>
    <property type="molecule type" value="Genomic_DNA"/>
</dbReference>
<feature type="domain" description="AlgX/AlgJ SGNH hydrolase-like" evidence="9">
    <location>
        <begin position="179"/>
        <end position="312"/>
    </location>
</feature>
<evidence type="ECO:0000256" key="5">
    <source>
        <dbReference type="ARBA" id="ARBA00022764"/>
    </source>
</evidence>
<protein>
    <recommendedName>
        <fullName evidence="9">AlgX/AlgJ SGNH hydrolase-like domain-containing protein</fullName>
    </recommendedName>
</protein>
<dbReference type="AlphaFoldDB" id="A0A5Q3QCC6"/>
<keyword evidence="11" id="KW-1185">Reference proteome</keyword>
<evidence type="ECO:0000313" key="11">
    <source>
        <dbReference type="Proteomes" id="UP000371041"/>
    </source>
</evidence>
<proteinExistence type="predicted"/>